<evidence type="ECO:0000313" key="2">
    <source>
        <dbReference type="EMBL" id="MBE5055136.1"/>
    </source>
</evidence>
<keyword evidence="3" id="KW-1185">Reference proteome</keyword>
<dbReference type="RefSeq" id="WP_193536542.1">
    <property type="nucleotide sequence ID" value="NZ_JADCKF010000003.1"/>
</dbReference>
<feature type="domain" description="NTF2 fold immunity protein" evidence="1">
    <location>
        <begin position="202"/>
        <end position="316"/>
    </location>
</feature>
<reference evidence="2 3" key="1">
    <citation type="submission" date="2020-10" db="EMBL/GenBank/DDBJ databases">
        <title>ChiBAC.</title>
        <authorList>
            <person name="Zenner C."/>
            <person name="Hitch T.C.A."/>
            <person name="Clavel T."/>
        </authorList>
    </citation>
    <scope>NUCLEOTIDE SEQUENCE [LARGE SCALE GENOMIC DNA]</scope>
    <source>
        <strain evidence="2 3">DSM 107456</strain>
    </source>
</reference>
<dbReference type="SUPFAM" id="SSF52047">
    <property type="entry name" value="RNI-like"/>
    <property type="match status" value="1"/>
</dbReference>
<organism evidence="2 3">
    <name type="scientific">Pseudoflavonifractor gallinarum</name>
    <dbReference type="NCBI Taxonomy" id="2779352"/>
    <lineage>
        <taxon>Bacteria</taxon>
        <taxon>Bacillati</taxon>
        <taxon>Bacillota</taxon>
        <taxon>Clostridia</taxon>
        <taxon>Eubacteriales</taxon>
        <taxon>Oscillospiraceae</taxon>
        <taxon>Pseudoflavonifractor</taxon>
    </lineage>
</organism>
<accession>A0ABR9R921</accession>
<evidence type="ECO:0000259" key="1">
    <source>
        <dbReference type="Pfam" id="PF15655"/>
    </source>
</evidence>
<name>A0ABR9R921_9FIRM</name>
<proteinExistence type="predicted"/>
<dbReference type="Proteomes" id="UP000806211">
    <property type="component" value="Unassembled WGS sequence"/>
</dbReference>
<dbReference type="InterPro" id="IPR032675">
    <property type="entry name" value="LRR_dom_sf"/>
</dbReference>
<dbReference type="Gene3D" id="3.80.10.10">
    <property type="entry name" value="Ribonuclease Inhibitor"/>
    <property type="match status" value="1"/>
</dbReference>
<evidence type="ECO:0000313" key="3">
    <source>
        <dbReference type="Proteomes" id="UP000806211"/>
    </source>
</evidence>
<dbReference type="InterPro" id="IPR028049">
    <property type="entry name" value="Imm-NTF2"/>
</dbReference>
<sequence length="319" mass="35803">MEWPKRARTADWENGILTLDGEKKFEIPELTAEIMEQLSGYTLVGFHVKGYPVTDDLLSPFAGHKSMANFGVENGALTDACFPVFSSMPKLRILLLTGNAGIDGSGLSALRSGKLDLLALDHTGLDDTGLLQAASIPKLSHIWIDHTAVTYEGLLAVAGNNRIEPVSHVQFTKEQMENFSQLQREKAKKPVQLDEQAAAECRRVLSTFFAEMTEWEQYMEQAGFEDAEAVPRLLAIWEKYVSEKPRPGYRPLGLSCSAQGTYSGEEFLDAEQITKNKLYIYTREKNTGFDRRFLMKRVGEGWMIDAVQERLDGWQRTGL</sequence>
<dbReference type="Pfam" id="PF15655">
    <property type="entry name" value="Imm-NTF2"/>
    <property type="match status" value="1"/>
</dbReference>
<gene>
    <name evidence="2" type="ORF">INF37_03865</name>
</gene>
<comment type="caution">
    <text evidence="2">The sequence shown here is derived from an EMBL/GenBank/DDBJ whole genome shotgun (WGS) entry which is preliminary data.</text>
</comment>
<protein>
    <recommendedName>
        <fullName evidence="1">NTF2 fold immunity protein domain-containing protein</fullName>
    </recommendedName>
</protein>
<dbReference type="EMBL" id="JADCKF010000003">
    <property type="protein sequence ID" value="MBE5055136.1"/>
    <property type="molecule type" value="Genomic_DNA"/>
</dbReference>